<dbReference type="OrthoDB" id="4925391at2"/>
<proteinExistence type="predicted"/>
<organism evidence="1 2">
    <name type="scientific">Arthrobacter oryzae</name>
    <dbReference type="NCBI Taxonomy" id="409290"/>
    <lineage>
        <taxon>Bacteria</taxon>
        <taxon>Bacillati</taxon>
        <taxon>Actinomycetota</taxon>
        <taxon>Actinomycetes</taxon>
        <taxon>Micrococcales</taxon>
        <taxon>Micrococcaceae</taxon>
        <taxon>Arthrobacter</taxon>
    </lineage>
</organism>
<accession>A0A495ERZ3</accession>
<dbReference type="AlphaFoldDB" id="A0A495ERZ3"/>
<protein>
    <submittedName>
        <fullName evidence="1">Hydroxymethylpyrimidine pyrophosphatase-like HAD family hydrolase</fullName>
    </submittedName>
</protein>
<dbReference type="Proteomes" id="UP000276055">
    <property type="component" value="Unassembled WGS sequence"/>
</dbReference>
<reference evidence="1 2" key="1">
    <citation type="submission" date="2018-10" db="EMBL/GenBank/DDBJ databases">
        <title>Genomic Encyclopedia of Type Strains, Phase IV (KMG-IV): sequencing the most valuable type-strain genomes for metagenomic binning, comparative biology and taxonomic classification.</title>
        <authorList>
            <person name="Goeker M."/>
        </authorList>
    </citation>
    <scope>NUCLEOTIDE SEQUENCE [LARGE SCALE GENOMIC DNA]</scope>
    <source>
        <strain evidence="1 2">DSM 25586</strain>
    </source>
</reference>
<dbReference type="RefSeq" id="WP_120954227.1">
    <property type="nucleotide sequence ID" value="NZ_RBIR01000005.1"/>
</dbReference>
<dbReference type="EMBL" id="RBIR01000005">
    <property type="protein sequence ID" value="RKR18807.1"/>
    <property type="molecule type" value="Genomic_DNA"/>
</dbReference>
<evidence type="ECO:0000313" key="1">
    <source>
        <dbReference type="EMBL" id="RKR18807.1"/>
    </source>
</evidence>
<gene>
    <name evidence="1" type="ORF">C8D78_2548</name>
</gene>
<comment type="caution">
    <text evidence="1">The sequence shown here is derived from an EMBL/GenBank/DDBJ whole genome shotgun (WGS) entry which is preliminary data.</text>
</comment>
<keyword evidence="1" id="KW-0378">Hydrolase</keyword>
<dbReference type="InterPro" id="IPR036412">
    <property type="entry name" value="HAD-like_sf"/>
</dbReference>
<dbReference type="GO" id="GO:0016787">
    <property type="term" value="F:hydrolase activity"/>
    <property type="evidence" value="ECO:0007669"/>
    <property type="project" value="UniProtKB-KW"/>
</dbReference>
<dbReference type="SUPFAM" id="SSF56784">
    <property type="entry name" value="HAD-like"/>
    <property type="match status" value="1"/>
</dbReference>
<sequence>MTSPENSPVPPSPAPALALLLDVDGPVASPVTRDVQPGIIADLLALAAAGVPVIFNTGRSDAFIREQVMEPMIAAGMPAGTVIHAICEKGAVWFSYTAQGPGPVHVDHGLAIPRAFGDDVRRLVAEDYSAHMFYDETKRAMVSVEQHIAVANPDYRAEQELFDADAMDLMARHGLGVVRLDHHVPNSDDQVDFRVDPTIISTDIESVRLGKDLGASRAVELLAAQGITPQAWRTVGDSRTDYAMADWLHHNDHAVKHVDVRPADGIPVKPYEVLTAADLGLGEDVIHDDAGAAFLHHWLAVVTG</sequence>
<name>A0A495ERZ3_9MICC</name>
<evidence type="ECO:0000313" key="2">
    <source>
        <dbReference type="Proteomes" id="UP000276055"/>
    </source>
</evidence>